<organism evidence="1 2">
    <name type="scientific">Trichuris muris</name>
    <name type="common">Mouse whipworm</name>
    <dbReference type="NCBI Taxonomy" id="70415"/>
    <lineage>
        <taxon>Eukaryota</taxon>
        <taxon>Metazoa</taxon>
        <taxon>Ecdysozoa</taxon>
        <taxon>Nematoda</taxon>
        <taxon>Enoplea</taxon>
        <taxon>Dorylaimia</taxon>
        <taxon>Trichinellida</taxon>
        <taxon>Trichuridae</taxon>
        <taxon>Trichuris</taxon>
    </lineage>
</organism>
<reference evidence="2" key="1">
    <citation type="submission" date="2019-12" db="UniProtKB">
        <authorList>
            <consortium name="WormBaseParasite"/>
        </authorList>
    </citation>
    <scope>IDENTIFICATION</scope>
</reference>
<evidence type="ECO:0000313" key="1">
    <source>
        <dbReference type="Proteomes" id="UP000046395"/>
    </source>
</evidence>
<dbReference type="Proteomes" id="UP000046395">
    <property type="component" value="Unassembled WGS sequence"/>
</dbReference>
<protein>
    <submittedName>
        <fullName evidence="2">Uncharacterized protein</fullName>
    </submittedName>
</protein>
<keyword evidence="1" id="KW-1185">Reference proteome</keyword>
<sequence length="167" mass="19367">MGGSKSSDEHKVALAVFLIDNQIYSFLLSTKCRPSPHQQRYRYVSMIRVDPLPDDYDASLVHSQEAKSAIKYGLLFTDITPEEVAKFEKVASRYIRKKPCFGLSQIAGMLRRHPNKSYVTTEKTRWYDKILETFHMGHSMLSDWICVEYIRHIVNILENKAAGLLYY</sequence>
<evidence type="ECO:0000313" key="2">
    <source>
        <dbReference type="WBParaSite" id="TMUE_1000004155.1"/>
    </source>
</evidence>
<name>A0A5S6QAN6_TRIMR</name>
<dbReference type="WBParaSite" id="TMUE_1000004155.1">
    <property type="protein sequence ID" value="TMUE_1000004155.1"/>
    <property type="gene ID" value="WBGene00291247"/>
</dbReference>
<accession>A0A5S6QAN6</accession>
<proteinExistence type="predicted"/>
<dbReference type="AlphaFoldDB" id="A0A5S6QAN6"/>